<evidence type="ECO:0000256" key="5">
    <source>
        <dbReference type="ARBA" id="ARBA00023163"/>
    </source>
</evidence>
<feature type="region of interest" description="Disordered" evidence="7">
    <location>
        <begin position="201"/>
        <end position="271"/>
    </location>
</feature>
<dbReference type="InterPro" id="IPR039425">
    <property type="entry name" value="RNA_pol_sigma-70-like"/>
</dbReference>
<dbReference type="SUPFAM" id="SSF88946">
    <property type="entry name" value="Sigma2 domain of RNA polymerase sigma factors"/>
    <property type="match status" value="1"/>
</dbReference>
<dbReference type="PANTHER" id="PTHR43133:SF8">
    <property type="entry name" value="RNA POLYMERASE SIGMA FACTOR HI_1459-RELATED"/>
    <property type="match status" value="1"/>
</dbReference>
<feature type="compositionally biased region" description="Basic and acidic residues" evidence="7">
    <location>
        <begin position="297"/>
        <end position="306"/>
    </location>
</feature>
<protein>
    <recommendedName>
        <fullName evidence="6">RNA polymerase sigma factor</fullName>
    </recommendedName>
</protein>
<keyword evidence="3 6" id="KW-0731">Sigma factor</keyword>
<reference evidence="10 11" key="1">
    <citation type="submission" date="2024-11" db="EMBL/GenBank/DDBJ databases">
        <title>The Natural Products Discovery Center: Release of the First 8490 Sequenced Strains for Exploring Actinobacteria Biosynthetic Diversity.</title>
        <authorList>
            <person name="Kalkreuter E."/>
            <person name="Kautsar S.A."/>
            <person name="Yang D."/>
            <person name="Bader C.D."/>
            <person name="Teijaro C.N."/>
            <person name="Fluegel L."/>
            <person name="Davis C.M."/>
            <person name="Simpson J.R."/>
            <person name="Lauterbach L."/>
            <person name="Steele A.D."/>
            <person name="Gui C."/>
            <person name="Meng S."/>
            <person name="Li G."/>
            <person name="Viehrig K."/>
            <person name="Ye F."/>
            <person name="Su P."/>
            <person name="Kiefer A.F."/>
            <person name="Nichols A."/>
            <person name="Cepeda A.J."/>
            <person name="Yan W."/>
            <person name="Fan B."/>
            <person name="Jiang Y."/>
            <person name="Adhikari A."/>
            <person name="Zheng C.-J."/>
            <person name="Schuster L."/>
            <person name="Cowan T.M."/>
            <person name="Smanski M.J."/>
            <person name="Chevrette M.G."/>
            <person name="De Carvalho L.P.S."/>
            <person name="Shen B."/>
        </authorList>
    </citation>
    <scope>NUCLEOTIDE SEQUENCE [LARGE SCALE GENOMIC DNA]</scope>
    <source>
        <strain evidence="10 11">NPDC020863</strain>
    </source>
</reference>
<gene>
    <name evidence="10" type="ORF">ACI2L5_24785</name>
</gene>
<dbReference type="Gene3D" id="1.10.1740.10">
    <property type="match status" value="1"/>
</dbReference>
<keyword evidence="11" id="KW-1185">Reference proteome</keyword>
<dbReference type="Gene3D" id="1.10.10.10">
    <property type="entry name" value="Winged helix-like DNA-binding domain superfamily/Winged helix DNA-binding domain"/>
    <property type="match status" value="1"/>
</dbReference>
<evidence type="ECO:0000313" key="10">
    <source>
        <dbReference type="EMBL" id="MFK4268131.1"/>
    </source>
</evidence>
<feature type="compositionally biased region" description="Gly residues" evidence="7">
    <location>
        <begin position="324"/>
        <end position="334"/>
    </location>
</feature>
<dbReference type="SUPFAM" id="SSF88659">
    <property type="entry name" value="Sigma3 and sigma4 domains of RNA polymerase sigma factors"/>
    <property type="match status" value="1"/>
</dbReference>
<dbReference type="Pfam" id="PF04542">
    <property type="entry name" value="Sigma70_r2"/>
    <property type="match status" value="1"/>
</dbReference>
<proteinExistence type="inferred from homology"/>
<dbReference type="EMBL" id="JBJDQH010000008">
    <property type="protein sequence ID" value="MFK4268131.1"/>
    <property type="molecule type" value="Genomic_DNA"/>
</dbReference>
<evidence type="ECO:0000256" key="2">
    <source>
        <dbReference type="ARBA" id="ARBA00023015"/>
    </source>
</evidence>
<evidence type="ECO:0000256" key="1">
    <source>
        <dbReference type="ARBA" id="ARBA00010641"/>
    </source>
</evidence>
<dbReference type="PANTHER" id="PTHR43133">
    <property type="entry name" value="RNA POLYMERASE ECF-TYPE SIGMA FACTO"/>
    <property type="match status" value="1"/>
</dbReference>
<dbReference type="InterPro" id="IPR013249">
    <property type="entry name" value="RNA_pol_sigma70_r4_t2"/>
</dbReference>
<dbReference type="InterPro" id="IPR014284">
    <property type="entry name" value="RNA_pol_sigma-70_dom"/>
</dbReference>
<dbReference type="RefSeq" id="WP_404747152.1">
    <property type="nucleotide sequence ID" value="NZ_JBJDQH010000008.1"/>
</dbReference>
<accession>A0ABW8LQF0</accession>
<name>A0ABW8LQF0_9ACTN</name>
<feature type="region of interest" description="Disordered" evidence="7">
    <location>
        <begin position="288"/>
        <end position="354"/>
    </location>
</feature>
<evidence type="ECO:0000313" key="11">
    <source>
        <dbReference type="Proteomes" id="UP001620295"/>
    </source>
</evidence>
<keyword evidence="4 6" id="KW-0238">DNA-binding</keyword>
<dbReference type="InterPro" id="IPR013324">
    <property type="entry name" value="RNA_pol_sigma_r3/r4-like"/>
</dbReference>
<dbReference type="PROSITE" id="PS01063">
    <property type="entry name" value="SIGMA70_ECF"/>
    <property type="match status" value="1"/>
</dbReference>
<evidence type="ECO:0000256" key="7">
    <source>
        <dbReference type="SAM" id="MobiDB-lite"/>
    </source>
</evidence>
<dbReference type="Proteomes" id="UP001620295">
    <property type="component" value="Unassembled WGS sequence"/>
</dbReference>
<dbReference type="CDD" id="cd06171">
    <property type="entry name" value="Sigma70_r4"/>
    <property type="match status" value="1"/>
</dbReference>
<evidence type="ECO:0000256" key="6">
    <source>
        <dbReference type="RuleBase" id="RU000716"/>
    </source>
</evidence>
<keyword evidence="2 6" id="KW-0805">Transcription regulation</keyword>
<keyword evidence="5 6" id="KW-0804">Transcription</keyword>
<comment type="similarity">
    <text evidence="1 6">Belongs to the sigma-70 factor family. ECF subfamily.</text>
</comment>
<dbReference type="NCBIfam" id="TIGR02937">
    <property type="entry name" value="sigma70-ECF"/>
    <property type="match status" value="1"/>
</dbReference>
<evidence type="ECO:0000259" key="8">
    <source>
        <dbReference type="Pfam" id="PF04542"/>
    </source>
</evidence>
<feature type="domain" description="RNA polymerase sigma-70 region 2" evidence="8">
    <location>
        <begin position="38"/>
        <end position="104"/>
    </location>
</feature>
<dbReference type="Pfam" id="PF08281">
    <property type="entry name" value="Sigma70_r4_2"/>
    <property type="match status" value="1"/>
</dbReference>
<dbReference type="InterPro" id="IPR013325">
    <property type="entry name" value="RNA_pol_sigma_r2"/>
</dbReference>
<dbReference type="InterPro" id="IPR000838">
    <property type="entry name" value="RNA_pol_sigma70_ECF_CS"/>
</dbReference>
<evidence type="ECO:0000256" key="3">
    <source>
        <dbReference type="ARBA" id="ARBA00023082"/>
    </source>
</evidence>
<feature type="compositionally biased region" description="Basic and acidic residues" evidence="7">
    <location>
        <begin position="201"/>
        <end position="230"/>
    </location>
</feature>
<evidence type="ECO:0000256" key="4">
    <source>
        <dbReference type="ARBA" id="ARBA00023125"/>
    </source>
</evidence>
<comment type="caution">
    <text evidence="10">The sequence shown here is derived from an EMBL/GenBank/DDBJ whole genome shotgun (WGS) entry which is preliminary data.</text>
</comment>
<organism evidence="10 11">
    <name type="scientific">Streptomyces milbemycinicus</name>
    <dbReference type="NCBI Taxonomy" id="476552"/>
    <lineage>
        <taxon>Bacteria</taxon>
        <taxon>Bacillati</taxon>
        <taxon>Actinomycetota</taxon>
        <taxon>Actinomycetes</taxon>
        <taxon>Kitasatosporales</taxon>
        <taxon>Streptomycetaceae</taxon>
        <taxon>Streptomyces</taxon>
    </lineage>
</organism>
<dbReference type="InterPro" id="IPR007627">
    <property type="entry name" value="RNA_pol_sigma70_r2"/>
</dbReference>
<feature type="domain" description="RNA polymerase sigma factor 70 region 4 type 2" evidence="9">
    <location>
        <begin position="142"/>
        <end position="194"/>
    </location>
</feature>
<dbReference type="InterPro" id="IPR036388">
    <property type="entry name" value="WH-like_DNA-bd_sf"/>
</dbReference>
<feature type="compositionally biased region" description="Low complexity" evidence="7">
    <location>
        <begin position="262"/>
        <end position="271"/>
    </location>
</feature>
<sequence>MRKSAGAEAGTAWAETVSAEAEIIARVRAGDTEAYAELMRAHAPIAHRTAVLLGAGPDAEDVVQDAFVKAYLALGAFRDGAAFRPWLLRIVANETSNLLRSARRMRTAVGREAALHGSGGSEPAIPESADPAVAALAGEQRARLLAALDELSEPQRRVVTYRYLLDLNESETAQALGWPRGTVKSRLSRALRRLEGLVAAEEGRRGSDGEERGAGPEKDCEDHRDADRGPDSGGIRGIRGSRGSRRGCGPERGRGRVRTPARRVAGARARAGVSPAGRVAAGRVTAGRVTAGRVTAGRRDSDRAGDGADSGRFGGRLRDRSGPGRAGPGPGGRAVAGPARPDGRTGLRGRPAQT</sequence>
<evidence type="ECO:0000259" key="9">
    <source>
        <dbReference type="Pfam" id="PF08281"/>
    </source>
</evidence>